<dbReference type="EMBL" id="QYBC01000010">
    <property type="protein sequence ID" value="RYB04381.1"/>
    <property type="molecule type" value="Genomic_DNA"/>
</dbReference>
<feature type="transmembrane region" description="Helical" evidence="1">
    <location>
        <begin position="160"/>
        <end position="177"/>
    </location>
</feature>
<dbReference type="PANTHER" id="PTHR19353">
    <property type="entry name" value="FATTY ACID DESATURASE 2"/>
    <property type="match status" value="1"/>
</dbReference>
<feature type="transmembrane region" description="Helical" evidence="1">
    <location>
        <begin position="189"/>
        <end position="210"/>
    </location>
</feature>
<dbReference type="InterPro" id="IPR005804">
    <property type="entry name" value="FA_desaturase_dom"/>
</dbReference>
<reference evidence="3 4" key="2">
    <citation type="submission" date="2019-02" db="EMBL/GenBank/DDBJ databases">
        <title>'Lichenibacterium ramalinii' gen. nov. sp. nov., 'Lichenibacterium minor' gen. nov. sp. nov.</title>
        <authorList>
            <person name="Pankratov T."/>
        </authorList>
    </citation>
    <scope>NUCLEOTIDE SEQUENCE [LARGE SCALE GENOMIC DNA]</scope>
    <source>
        <strain evidence="3 4">RmlP001</strain>
    </source>
</reference>
<dbReference type="GO" id="GO:0006629">
    <property type="term" value="P:lipid metabolic process"/>
    <property type="evidence" value="ECO:0007669"/>
    <property type="project" value="InterPro"/>
</dbReference>
<reference evidence="3 4" key="1">
    <citation type="submission" date="2018-09" db="EMBL/GenBank/DDBJ databases">
        <authorList>
            <person name="Grouzdev D.S."/>
            <person name="Krutkina M.S."/>
        </authorList>
    </citation>
    <scope>NUCLEOTIDE SEQUENCE [LARGE SCALE GENOMIC DNA]</scope>
    <source>
        <strain evidence="3 4">RmlP001</strain>
    </source>
</reference>
<keyword evidence="1" id="KW-0472">Membrane</keyword>
<evidence type="ECO:0000256" key="1">
    <source>
        <dbReference type="SAM" id="Phobius"/>
    </source>
</evidence>
<dbReference type="PANTHER" id="PTHR19353:SF73">
    <property type="entry name" value="FATTY ACID DESATURASE"/>
    <property type="match status" value="1"/>
</dbReference>
<dbReference type="RefSeq" id="WP_129219654.1">
    <property type="nucleotide sequence ID" value="NZ_QYBC01000010.1"/>
</dbReference>
<evidence type="ECO:0000259" key="2">
    <source>
        <dbReference type="Pfam" id="PF00487"/>
    </source>
</evidence>
<dbReference type="GO" id="GO:0016717">
    <property type="term" value="F:oxidoreductase activity, acting on paired donors, with oxidation of a pair of donors resulting in the reduction of molecular oxygen to two molecules of water"/>
    <property type="evidence" value="ECO:0007669"/>
    <property type="project" value="TreeGrafter"/>
</dbReference>
<feature type="transmembrane region" description="Helical" evidence="1">
    <location>
        <begin position="216"/>
        <end position="236"/>
    </location>
</feature>
<protein>
    <submittedName>
        <fullName evidence="3">Fatty acid desaturase</fullName>
    </submittedName>
</protein>
<keyword evidence="4" id="KW-1185">Reference proteome</keyword>
<sequence>MTTNVDSNSPSVSAKAWMRVLARYREPSPGRSAAEIALTAVPLLALWVAMWLCLQVSCWLCLALAPLAAAFLVRLFLIEHDCSHDACFRTRAANDWVGRVIGVFTLTPYDYWRRTHAIHHATVGNLDQRGIGDVTTLTVAEYKAASRTGRLLYRLYRHPVVMFGLGPAWLFLVQYRLPIGLMRAGWKPWASTMGTTAATASLVAGLVWWLGVAPVLLIPLPVLLVAASAGVWLFYVQHQFEETNWSAAPDWTHAEAALHGSSHYDLPLVLRWLTANIGLHHVHHLSSRIPFYRLPEVMRDHPELRDVGRITLSASLRCVPLVLWDEGNRRLVSFETARRTS</sequence>
<dbReference type="AlphaFoldDB" id="A0A4V1RIL0"/>
<keyword evidence="1" id="KW-0812">Transmembrane</keyword>
<dbReference type="GO" id="GO:0016020">
    <property type="term" value="C:membrane"/>
    <property type="evidence" value="ECO:0007669"/>
    <property type="project" value="TreeGrafter"/>
</dbReference>
<feature type="domain" description="Fatty acid desaturase" evidence="2">
    <location>
        <begin position="59"/>
        <end position="303"/>
    </location>
</feature>
<proteinExistence type="predicted"/>
<dbReference type="Pfam" id="PF00487">
    <property type="entry name" value="FA_desaturase"/>
    <property type="match status" value="1"/>
</dbReference>
<comment type="caution">
    <text evidence="3">The sequence shown here is derived from an EMBL/GenBank/DDBJ whole genome shotgun (WGS) entry which is preliminary data.</text>
</comment>
<dbReference type="InterPro" id="IPR012171">
    <property type="entry name" value="Fatty_acid_desaturase"/>
</dbReference>
<evidence type="ECO:0000313" key="3">
    <source>
        <dbReference type="EMBL" id="RYB04381.1"/>
    </source>
</evidence>
<dbReference type="OrthoDB" id="9769653at2"/>
<keyword evidence="1" id="KW-1133">Transmembrane helix</keyword>
<evidence type="ECO:0000313" key="4">
    <source>
        <dbReference type="Proteomes" id="UP000289411"/>
    </source>
</evidence>
<accession>A0A4V1RIL0</accession>
<organism evidence="3 4">
    <name type="scientific">Lichenibacterium ramalinae</name>
    <dbReference type="NCBI Taxonomy" id="2316527"/>
    <lineage>
        <taxon>Bacteria</taxon>
        <taxon>Pseudomonadati</taxon>
        <taxon>Pseudomonadota</taxon>
        <taxon>Alphaproteobacteria</taxon>
        <taxon>Hyphomicrobiales</taxon>
        <taxon>Lichenihabitantaceae</taxon>
        <taxon>Lichenibacterium</taxon>
    </lineage>
</organism>
<feature type="transmembrane region" description="Helical" evidence="1">
    <location>
        <begin position="59"/>
        <end position="78"/>
    </location>
</feature>
<feature type="transmembrane region" description="Helical" evidence="1">
    <location>
        <begin position="33"/>
        <end position="52"/>
    </location>
</feature>
<dbReference type="Proteomes" id="UP000289411">
    <property type="component" value="Unassembled WGS sequence"/>
</dbReference>
<dbReference type="CDD" id="cd03507">
    <property type="entry name" value="Delta12-FADS-like"/>
    <property type="match status" value="1"/>
</dbReference>
<name>A0A4V1RIL0_9HYPH</name>
<gene>
    <name evidence="3" type="ORF">D3272_13080</name>
</gene>